<dbReference type="GO" id="GO:0008270">
    <property type="term" value="F:zinc ion binding"/>
    <property type="evidence" value="ECO:0007669"/>
    <property type="project" value="InterPro"/>
</dbReference>
<dbReference type="Gene3D" id="4.10.240.10">
    <property type="entry name" value="Zn(2)-C6 fungal-type DNA-binding domain"/>
    <property type="match status" value="1"/>
</dbReference>
<keyword evidence="1" id="KW-0539">Nucleus</keyword>
<dbReference type="Proteomes" id="UP000799444">
    <property type="component" value="Unassembled WGS sequence"/>
</dbReference>
<feature type="coiled-coil region" evidence="2">
    <location>
        <begin position="289"/>
        <end position="337"/>
    </location>
</feature>
<dbReference type="PANTHER" id="PTHR38791">
    <property type="entry name" value="ZN(II)2CYS6 TRANSCRIPTION FACTOR (EUROFUNG)-RELATED-RELATED"/>
    <property type="match status" value="1"/>
</dbReference>
<organism evidence="4 5">
    <name type="scientific">Polyplosphaeria fusca</name>
    <dbReference type="NCBI Taxonomy" id="682080"/>
    <lineage>
        <taxon>Eukaryota</taxon>
        <taxon>Fungi</taxon>
        <taxon>Dikarya</taxon>
        <taxon>Ascomycota</taxon>
        <taxon>Pezizomycotina</taxon>
        <taxon>Dothideomycetes</taxon>
        <taxon>Pleosporomycetidae</taxon>
        <taxon>Pleosporales</taxon>
        <taxon>Tetraplosphaeriaceae</taxon>
        <taxon>Polyplosphaeria</taxon>
    </lineage>
</organism>
<dbReference type="InterPro" id="IPR001138">
    <property type="entry name" value="Zn2Cys6_DnaBD"/>
</dbReference>
<dbReference type="PROSITE" id="PS00463">
    <property type="entry name" value="ZN2_CY6_FUNGAL_1"/>
    <property type="match status" value="1"/>
</dbReference>
<evidence type="ECO:0000313" key="5">
    <source>
        <dbReference type="Proteomes" id="UP000799444"/>
    </source>
</evidence>
<gene>
    <name evidence="4" type="ORF">EJ04DRAFT_471379</name>
</gene>
<evidence type="ECO:0000256" key="2">
    <source>
        <dbReference type="SAM" id="Coils"/>
    </source>
</evidence>
<dbReference type="InterPro" id="IPR036864">
    <property type="entry name" value="Zn2-C6_fun-type_DNA-bd_sf"/>
</dbReference>
<dbReference type="PROSITE" id="PS50048">
    <property type="entry name" value="ZN2_CY6_FUNGAL_2"/>
    <property type="match status" value="1"/>
</dbReference>
<dbReference type="SMART" id="SM00066">
    <property type="entry name" value="GAL4"/>
    <property type="match status" value="1"/>
</dbReference>
<accession>A0A9P4QQ75</accession>
<dbReference type="Pfam" id="PF00172">
    <property type="entry name" value="Zn_clus"/>
    <property type="match status" value="1"/>
</dbReference>
<dbReference type="AlphaFoldDB" id="A0A9P4QQ75"/>
<feature type="domain" description="Zn(2)-C6 fungal-type" evidence="3">
    <location>
        <begin position="7"/>
        <end position="35"/>
    </location>
</feature>
<keyword evidence="2" id="KW-0175">Coiled coil</keyword>
<sequence>MPVVSAGCQPCRTRRVKCDETFPICKKCVKSKRECYGLRPAFSVMHLENAYASGKKKRPRGPRSIPTTEPPLQLAQFLPRSPDSLREEAVVYYIHVHLKGLNDIPTLPMLQSTRDTLLTMRSPTGAWTLTATPEQCQMLDLAVSCLALAIFSRVRKIPAAALEGRVRYHQLLRIMQTTLATLDKTNIEVCLLSIPLMSLYEDATHQPDLKRETTRAKLNREMKSFRHHEGVLALLKFWKHNLSGEGKPNTAVKHARRIAIKSALVRNFALPDWLEDGEDWGEHGLELGYDRLVARVARLRRRLDVLLRSQNDNHICADELRRELRQLNDEARDIDAGFQKWNATFPETWHPRKHLLPKDNDWPKEHFYSDHIYTFPTAAESAVWNRYYSTRMLLQSTRLNILQILSELSPIFIDNERLECLLCVKAMGDEIALTLPFALDRITVAHDEESGEDNVALRSGKDMESYRASLCMFPVTIASCNGFIDVEQRVWFGTLLSEMGRVMGFPIFEYAVVDGWIDSWLPETLTFRGRKIPRI</sequence>
<name>A0A9P4QQ75_9PLEO</name>
<dbReference type="EMBL" id="ML996190">
    <property type="protein sequence ID" value="KAF2731688.1"/>
    <property type="molecule type" value="Genomic_DNA"/>
</dbReference>
<proteinExistence type="predicted"/>
<dbReference type="CDD" id="cd00067">
    <property type="entry name" value="GAL4"/>
    <property type="match status" value="1"/>
</dbReference>
<comment type="caution">
    <text evidence="4">The sequence shown here is derived from an EMBL/GenBank/DDBJ whole genome shotgun (WGS) entry which is preliminary data.</text>
</comment>
<dbReference type="InterPro" id="IPR053175">
    <property type="entry name" value="DHMBA_Reg_Transcription_Factor"/>
</dbReference>
<protein>
    <recommendedName>
        <fullName evidence="3">Zn(2)-C6 fungal-type domain-containing protein</fullName>
    </recommendedName>
</protein>
<evidence type="ECO:0000256" key="1">
    <source>
        <dbReference type="ARBA" id="ARBA00023242"/>
    </source>
</evidence>
<dbReference type="OrthoDB" id="2991872at2759"/>
<dbReference type="GO" id="GO:0000981">
    <property type="term" value="F:DNA-binding transcription factor activity, RNA polymerase II-specific"/>
    <property type="evidence" value="ECO:0007669"/>
    <property type="project" value="InterPro"/>
</dbReference>
<evidence type="ECO:0000313" key="4">
    <source>
        <dbReference type="EMBL" id="KAF2731688.1"/>
    </source>
</evidence>
<keyword evidence="5" id="KW-1185">Reference proteome</keyword>
<reference evidence="4" key="1">
    <citation type="journal article" date="2020" name="Stud. Mycol.">
        <title>101 Dothideomycetes genomes: a test case for predicting lifestyles and emergence of pathogens.</title>
        <authorList>
            <person name="Haridas S."/>
            <person name="Albert R."/>
            <person name="Binder M."/>
            <person name="Bloem J."/>
            <person name="Labutti K."/>
            <person name="Salamov A."/>
            <person name="Andreopoulos B."/>
            <person name="Baker S."/>
            <person name="Barry K."/>
            <person name="Bills G."/>
            <person name="Bluhm B."/>
            <person name="Cannon C."/>
            <person name="Castanera R."/>
            <person name="Culley D."/>
            <person name="Daum C."/>
            <person name="Ezra D."/>
            <person name="Gonzalez J."/>
            <person name="Henrissat B."/>
            <person name="Kuo A."/>
            <person name="Liang C."/>
            <person name="Lipzen A."/>
            <person name="Lutzoni F."/>
            <person name="Magnuson J."/>
            <person name="Mondo S."/>
            <person name="Nolan M."/>
            <person name="Ohm R."/>
            <person name="Pangilinan J."/>
            <person name="Park H.-J."/>
            <person name="Ramirez L."/>
            <person name="Alfaro M."/>
            <person name="Sun H."/>
            <person name="Tritt A."/>
            <person name="Yoshinaga Y."/>
            <person name="Zwiers L.-H."/>
            <person name="Turgeon B."/>
            <person name="Goodwin S."/>
            <person name="Spatafora J."/>
            <person name="Crous P."/>
            <person name="Grigoriev I."/>
        </authorList>
    </citation>
    <scope>NUCLEOTIDE SEQUENCE</scope>
    <source>
        <strain evidence="4">CBS 125425</strain>
    </source>
</reference>
<evidence type="ECO:0000259" key="3">
    <source>
        <dbReference type="PROSITE" id="PS50048"/>
    </source>
</evidence>
<dbReference type="SUPFAM" id="SSF57701">
    <property type="entry name" value="Zn2/Cys6 DNA-binding domain"/>
    <property type="match status" value="1"/>
</dbReference>